<proteinExistence type="predicted"/>
<sequence length="78" mass="8343">MKQVLIRFSEHVLSRSQMKSIRGGYGGMAASCSDDCGGGDNKGIECKKGSKCSAENSCCVSYDSNNNELERNCCPPIS</sequence>
<dbReference type="OrthoDB" id="828061at2"/>
<gene>
    <name evidence="1" type="ORF">DVG78_01350</name>
</gene>
<reference evidence="1 2" key="1">
    <citation type="submission" date="2018-07" db="EMBL/GenBank/DDBJ databases">
        <title>Genome analysis of Runella aurantiaca.</title>
        <authorList>
            <person name="Yang X."/>
        </authorList>
    </citation>
    <scope>NUCLEOTIDE SEQUENCE [LARGE SCALE GENOMIC DNA]</scope>
    <source>
        <strain evidence="1 2">YX9</strain>
    </source>
</reference>
<keyword evidence="2" id="KW-1185">Reference proteome</keyword>
<dbReference type="AlphaFoldDB" id="A0A369ID83"/>
<protein>
    <recommendedName>
        <fullName evidence="3">Bacteriocin</fullName>
    </recommendedName>
</protein>
<organism evidence="1 2">
    <name type="scientific">Runella aurantiaca</name>
    <dbReference type="NCBI Taxonomy" id="2282308"/>
    <lineage>
        <taxon>Bacteria</taxon>
        <taxon>Pseudomonadati</taxon>
        <taxon>Bacteroidota</taxon>
        <taxon>Cytophagia</taxon>
        <taxon>Cytophagales</taxon>
        <taxon>Spirosomataceae</taxon>
        <taxon>Runella</taxon>
    </lineage>
</organism>
<evidence type="ECO:0000313" key="2">
    <source>
        <dbReference type="Proteomes" id="UP000253141"/>
    </source>
</evidence>
<dbReference type="EMBL" id="QPIW01000001">
    <property type="protein sequence ID" value="RDB07729.1"/>
    <property type="molecule type" value="Genomic_DNA"/>
</dbReference>
<name>A0A369ID83_9BACT</name>
<accession>A0A369ID83</accession>
<evidence type="ECO:0008006" key="3">
    <source>
        <dbReference type="Google" id="ProtNLM"/>
    </source>
</evidence>
<comment type="caution">
    <text evidence="1">The sequence shown here is derived from an EMBL/GenBank/DDBJ whole genome shotgun (WGS) entry which is preliminary data.</text>
</comment>
<evidence type="ECO:0000313" key="1">
    <source>
        <dbReference type="EMBL" id="RDB07729.1"/>
    </source>
</evidence>
<dbReference type="Proteomes" id="UP000253141">
    <property type="component" value="Unassembled WGS sequence"/>
</dbReference>